<dbReference type="InterPro" id="IPR000515">
    <property type="entry name" value="MetI-like"/>
</dbReference>
<dbReference type="EMBL" id="DSBT01000121">
    <property type="protein sequence ID" value="HDP77471.1"/>
    <property type="molecule type" value="Genomic_DNA"/>
</dbReference>
<dbReference type="GO" id="GO:0055085">
    <property type="term" value="P:transmembrane transport"/>
    <property type="evidence" value="ECO:0007669"/>
    <property type="project" value="InterPro"/>
</dbReference>
<evidence type="ECO:0000256" key="1">
    <source>
        <dbReference type="ARBA" id="ARBA00004141"/>
    </source>
</evidence>
<feature type="transmembrane region" description="Helical" evidence="5">
    <location>
        <begin position="347"/>
        <end position="371"/>
    </location>
</feature>
<comment type="subcellular location">
    <subcellularLocation>
        <location evidence="5">Cell membrane</location>
        <topology evidence="5">Multi-pass membrane protein</topology>
    </subcellularLocation>
    <subcellularLocation>
        <location evidence="1">Membrane</location>
        <topology evidence="1">Multi-pass membrane protein</topology>
    </subcellularLocation>
</comment>
<feature type="transmembrane region" description="Helical" evidence="5">
    <location>
        <begin position="43"/>
        <end position="64"/>
    </location>
</feature>
<evidence type="ECO:0000256" key="2">
    <source>
        <dbReference type="ARBA" id="ARBA00022692"/>
    </source>
</evidence>
<dbReference type="InterPro" id="IPR025966">
    <property type="entry name" value="OppC_N"/>
</dbReference>
<keyword evidence="3 5" id="KW-1133">Transmembrane helix</keyword>
<feature type="transmembrane region" description="Helical" evidence="5">
    <location>
        <begin position="462"/>
        <end position="482"/>
    </location>
</feature>
<evidence type="ECO:0000259" key="6">
    <source>
        <dbReference type="PROSITE" id="PS50928"/>
    </source>
</evidence>
<dbReference type="InterPro" id="IPR035906">
    <property type="entry name" value="MetI-like_sf"/>
</dbReference>
<evidence type="ECO:0000256" key="3">
    <source>
        <dbReference type="ARBA" id="ARBA00022989"/>
    </source>
</evidence>
<feature type="domain" description="ABC transmembrane type-1" evidence="6">
    <location>
        <begin position="343"/>
        <end position="539"/>
    </location>
</feature>
<organism evidence="7">
    <name type="scientific">Mesotoga infera</name>
    <dbReference type="NCBI Taxonomy" id="1236046"/>
    <lineage>
        <taxon>Bacteria</taxon>
        <taxon>Thermotogati</taxon>
        <taxon>Thermotogota</taxon>
        <taxon>Thermotogae</taxon>
        <taxon>Kosmotogales</taxon>
        <taxon>Kosmotogaceae</taxon>
        <taxon>Mesotoga</taxon>
    </lineage>
</organism>
<comment type="similarity">
    <text evidence="5">Belongs to the binding-protein-dependent transport system permease family.</text>
</comment>
<proteinExistence type="inferred from homology"/>
<accession>A0A7C1CW32</accession>
<name>A0A7C1CW32_9BACT</name>
<dbReference type="Pfam" id="PF12911">
    <property type="entry name" value="OppC_N"/>
    <property type="match status" value="1"/>
</dbReference>
<dbReference type="PANTHER" id="PTHR43839">
    <property type="entry name" value="OPPC IN A BINDING PROTEIN-DEPENDENT TRANSPORT SYSTEM"/>
    <property type="match status" value="1"/>
</dbReference>
<sequence>MKKKTIIDKNTLQSAEVNKEDLFEVKYMSRWQLVWRALRKHKLGMVSLWILIIMYIIALLADFLSPNSPYEQTQGLSYAPPSRVHWTDEEGKLTAPYIYAWVMERDPETYRTTFVEGVSIGSISALDRSTGEEMLFRKGEDGVIEIFLTIKTVRYALDAEGNRANLGQPDYSIIQNIKLNELELFERQLVSETTNRTTIDSLSPSRFRELQKIGPPVKVVTERSLHRVFAQKEDEIKDIVLEAISIYNEVIDADGGDVELATEFLGELEISPNLLGVIIEPEIREYETVKYPVKFFAKSWEYKLLWLFPTNIHLFGTDQPSKLLLFGADRYGRDVFSRILAGSRISMSIGLLAIMITFSLGLSIGGAAGYFGGITDEILMRVTEVLMSIPSFYLLISLRAVLPTSIPSHMTYLLIVVILSFIGWPGMSRVIRGMVLGLKETEFVQAAVAMGYPSTRVILRHIIPNTATYIIVAATLSIPGYILGEAGLSFLGLGITEPSASWGLMLSQAQSIKAMTEAPWLLIPGIFIFIVVMGFNLLGDALRDALDPRSLGY</sequence>
<evidence type="ECO:0000313" key="7">
    <source>
        <dbReference type="EMBL" id="HDP77471.1"/>
    </source>
</evidence>
<reference evidence="7" key="1">
    <citation type="journal article" date="2020" name="mSystems">
        <title>Genome- and Community-Level Interaction Insights into Carbon Utilization and Element Cycling Functions of Hydrothermarchaeota in Hydrothermal Sediment.</title>
        <authorList>
            <person name="Zhou Z."/>
            <person name="Liu Y."/>
            <person name="Xu W."/>
            <person name="Pan J."/>
            <person name="Luo Z.H."/>
            <person name="Li M."/>
        </authorList>
    </citation>
    <scope>NUCLEOTIDE SEQUENCE [LARGE SCALE GENOMIC DNA]</scope>
    <source>
        <strain evidence="7">SpSt-1179</strain>
    </source>
</reference>
<dbReference type="Pfam" id="PF00528">
    <property type="entry name" value="BPD_transp_1"/>
    <property type="match status" value="1"/>
</dbReference>
<keyword evidence="2 5" id="KW-0812">Transmembrane</keyword>
<feature type="transmembrane region" description="Helical" evidence="5">
    <location>
        <begin position="410"/>
        <end position="427"/>
    </location>
</feature>
<dbReference type="PANTHER" id="PTHR43839:SF1">
    <property type="entry name" value="OPPC IN A BINDING PROTEIN-DEPENDENT TRANSPORT SYSTEM"/>
    <property type="match status" value="1"/>
</dbReference>
<feature type="transmembrane region" description="Helical" evidence="5">
    <location>
        <begin position="518"/>
        <end position="538"/>
    </location>
</feature>
<gene>
    <name evidence="7" type="ORF">ENN47_04640</name>
</gene>
<dbReference type="CDD" id="cd06261">
    <property type="entry name" value="TM_PBP2"/>
    <property type="match status" value="1"/>
</dbReference>
<comment type="caution">
    <text evidence="7">The sequence shown here is derived from an EMBL/GenBank/DDBJ whole genome shotgun (WGS) entry which is preliminary data.</text>
</comment>
<dbReference type="Gene3D" id="1.10.3720.10">
    <property type="entry name" value="MetI-like"/>
    <property type="match status" value="1"/>
</dbReference>
<protein>
    <submittedName>
        <fullName evidence="7">ABC transporter permease</fullName>
    </submittedName>
</protein>
<evidence type="ECO:0000256" key="5">
    <source>
        <dbReference type="RuleBase" id="RU363032"/>
    </source>
</evidence>
<feature type="transmembrane region" description="Helical" evidence="5">
    <location>
        <begin position="378"/>
        <end position="398"/>
    </location>
</feature>
<dbReference type="AlphaFoldDB" id="A0A7C1CW32"/>
<dbReference type="Proteomes" id="UP000886198">
    <property type="component" value="Unassembled WGS sequence"/>
</dbReference>
<evidence type="ECO:0000256" key="4">
    <source>
        <dbReference type="ARBA" id="ARBA00023136"/>
    </source>
</evidence>
<keyword evidence="5" id="KW-0813">Transport</keyword>
<dbReference type="SUPFAM" id="SSF161098">
    <property type="entry name" value="MetI-like"/>
    <property type="match status" value="1"/>
</dbReference>
<dbReference type="GO" id="GO:0005886">
    <property type="term" value="C:plasma membrane"/>
    <property type="evidence" value="ECO:0007669"/>
    <property type="project" value="UniProtKB-SubCell"/>
</dbReference>
<keyword evidence="4 5" id="KW-0472">Membrane</keyword>
<dbReference type="PROSITE" id="PS50928">
    <property type="entry name" value="ABC_TM1"/>
    <property type="match status" value="1"/>
</dbReference>